<keyword evidence="4" id="KW-1185">Reference proteome</keyword>
<evidence type="ECO:0000313" key="5">
    <source>
        <dbReference type="RefSeq" id="XP_070459421.1"/>
    </source>
</evidence>
<feature type="compositionally biased region" description="Basic and acidic residues" evidence="2">
    <location>
        <begin position="355"/>
        <end position="365"/>
    </location>
</feature>
<feature type="region of interest" description="Disordered" evidence="2">
    <location>
        <begin position="297"/>
        <end position="337"/>
    </location>
</feature>
<evidence type="ECO:0000259" key="3">
    <source>
        <dbReference type="Pfam" id="PF07202"/>
    </source>
</evidence>
<dbReference type="PANTHER" id="PTHR10331:SF25">
    <property type="entry name" value="T-COMPLEX PROTEIN 10A-RELATED"/>
    <property type="match status" value="1"/>
</dbReference>
<evidence type="ECO:0000256" key="1">
    <source>
        <dbReference type="ARBA" id="ARBA00005627"/>
    </source>
</evidence>
<evidence type="ECO:0000256" key="2">
    <source>
        <dbReference type="SAM" id="MobiDB-lite"/>
    </source>
</evidence>
<feature type="region of interest" description="Disordered" evidence="2">
    <location>
        <begin position="355"/>
        <end position="374"/>
    </location>
</feature>
<dbReference type="GeneID" id="103547489"/>
<name>A0ABM4N399_EQUPR</name>
<dbReference type="InterPro" id="IPR026581">
    <property type="entry name" value="TCP10L/CENPJ"/>
</dbReference>
<dbReference type="PANTHER" id="PTHR10331">
    <property type="entry name" value="T COMPLEX PROTEIN 10"/>
    <property type="match status" value="1"/>
</dbReference>
<proteinExistence type="inferred from homology"/>
<feature type="domain" description="Centromere protein J C-terminal" evidence="3">
    <location>
        <begin position="478"/>
        <end position="512"/>
    </location>
</feature>
<organism evidence="4 5">
    <name type="scientific">Equus przewalskii</name>
    <name type="common">Przewalski's horse</name>
    <name type="synonym">Equus caballus przewalskii</name>
    <dbReference type="NCBI Taxonomy" id="9798"/>
    <lineage>
        <taxon>Eukaryota</taxon>
        <taxon>Metazoa</taxon>
        <taxon>Chordata</taxon>
        <taxon>Craniata</taxon>
        <taxon>Vertebrata</taxon>
        <taxon>Euteleostomi</taxon>
        <taxon>Mammalia</taxon>
        <taxon>Eutheria</taxon>
        <taxon>Laurasiatheria</taxon>
        <taxon>Perissodactyla</taxon>
        <taxon>Equidae</taxon>
        <taxon>Equus</taxon>
    </lineage>
</organism>
<feature type="region of interest" description="Disordered" evidence="2">
    <location>
        <begin position="126"/>
        <end position="238"/>
    </location>
</feature>
<dbReference type="InterPro" id="IPR047002">
    <property type="entry name" value="Tcp10_C_sf"/>
</dbReference>
<dbReference type="RefSeq" id="XP_070459421.1">
    <property type="nucleotide sequence ID" value="XM_070603320.1"/>
</dbReference>
<feature type="domain" description="Centromere protein J C-terminal" evidence="3">
    <location>
        <begin position="362"/>
        <end position="393"/>
    </location>
</feature>
<protein>
    <submittedName>
        <fullName evidence="5">T-complex protein 10A homolog 1 isoform X1</fullName>
    </submittedName>
</protein>
<feature type="region of interest" description="Disordered" evidence="2">
    <location>
        <begin position="39"/>
        <end position="69"/>
    </location>
</feature>
<dbReference type="Pfam" id="PF07202">
    <property type="entry name" value="Tcp10_C"/>
    <property type="match status" value="4"/>
</dbReference>
<sequence>MVKTHPLDRHLEIMRLPGKAAVSPCGQHRCSSRMLSAPLEAEEPAETGGPEDGRAGTTPQKVAGLSREDSQAQEMLRLQQQISELREVVRRQEAWWAVAHRRLQNQIDALLTQNLELLRDGPRASELQRLEAKKTHTASHPPRRKSDMLVSESNFGKTPPPTADEEIAPKHAGRQSHSATFVGQRPSSQNPISIKIERIDSGKRMSCGDGDKTLSRSLQVRSAMPTGRDIPSEDEPTVFEDEKLPVFDLEALQLKGQCQVCDCHCPQAAHPSSQSLQKSNGRKSPVPAANVVLKEDEPAADGNDTSTSPSQSPVGSSPAQVQTDEFPGSSPNVAEPQNLPVEAVSSPNALQHVDTKIKKEEKAEEIQPPDGQVEQALSDSCKVINFSKGTEKDTSVDKKTTNTSAEKKTTVLRFLNGDVKKILPDQRVIYHHASAQTTHTIYPNGLEVVQFPNGLTEKFYPDGSKEIMFPDGTVKHLKDGQEEIVFPDGTTVSVERNGDKTIVFSNGQREIHTAQFKRREYPDGTSKTVYCNGHQETKYASGRVRMKDETGNIILDKK</sequence>
<feature type="compositionally biased region" description="Low complexity" evidence="2">
    <location>
        <begin position="305"/>
        <end position="322"/>
    </location>
</feature>
<feature type="compositionally biased region" description="Polar residues" evidence="2">
    <location>
        <begin position="175"/>
        <end position="192"/>
    </location>
</feature>
<comment type="similarity">
    <text evidence="1">Belongs to the TCP10 family.</text>
</comment>
<dbReference type="Proteomes" id="UP001652662">
    <property type="component" value="Chromosome 32"/>
</dbReference>
<dbReference type="InterPro" id="IPR009852">
    <property type="entry name" value="CENPJ_C_dom"/>
</dbReference>
<gene>
    <name evidence="5" type="primary">TCP10L</name>
</gene>
<dbReference type="Gene3D" id="2.60.450.20">
    <property type="match status" value="1"/>
</dbReference>
<feature type="domain" description="Centromere protein J C-terminal" evidence="3">
    <location>
        <begin position="517"/>
        <end position="545"/>
    </location>
</feature>
<accession>A0ABM4N399</accession>
<feature type="domain" description="Centromere protein J C-terminal" evidence="3">
    <location>
        <begin position="443"/>
        <end position="475"/>
    </location>
</feature>
<evidence type="ECO:0000313" key="4">
    <source>
        <dbReference type="Proteomes" id="UP001652662"/>
    </source>
</evidence>
<reference evidence="5" key="1">
    <citation type="submission" date="2025-08" db="UniProtKB">
        <authorList>
            <consortium name="RefSeq"/>
        </authorList>
    </citation>
    <scope>IDENTIFICATION</scope>
    <source>
        <tissue evidence="5">Blood</tissue>
    </source>
</reference>